<evidence type="ECO:0000313" key="2">
    <source>
        <dbReference type="Proteomes" id="UP000239872"/>
    </source>
</evidence>
<accession>A0A2S7SSI0</accession>
<comment type="caution">
    <text evidence="1">The sequence shown here is derived from an EMBL/GenBank/DDBJ whole genome shotgun (WGS) entry which is preliminary data.</text>
</comment>
<keyword evidence="2" id="KW-1185">Reference proteome</keyword>
<proteinExistence type="predicted"/>
<dbReference type="EMBL" id="PPSL01000006">
    <property type="protein sequence ID" value="PQJ09567.1"/>
    <property type="molecule type" value="Genomic_DNA"/>
</dbReference>
<reference evidence="1 2" key="1">
    <citation type="submission" date="2018-01" db="EMBL/GenBank/DDBJ databases">
        <title>A novel member of the phylum Bacteroidetes isolated from glacier ice.</title>
        <authorList>
            <person name="Liu Q."/>
            <person name="Xin Y.-H."/>
        </authorList>
    </citation>
    <scope>NUCLEOTIDE SEQUENCE [LARGE SCALE GENOMIC DNA]</scope>
    <source>
        <strain evidence="1 2">RB1R16</strain>
    </source>
</reference>
<evidence type="ECO:0008006" key="3">
    <source>
        <dbReference type="Google" id="ProtNLM"/>
    </source>
</evidence>
<evidence type="ECO:0000313" key="1">
    <source>
        <dbReference type="EMBL" id="PQJ09567.1"/>
    </source>
</evidence>
<gene>
    <name evidence="1" type="ORF">CJD36_020125</name>
</gene>
<dbReference type="AlphaFoldDB" id="A0A2S7SSI0"/>
<name>A0A2S7SSI0_9BACT</name>
<dbReference type="OrthoDB" id="9816224at2"/>
<protein>
    <recommendedName>
        <fullName evidence="3">Transglutaminase-like domain-containing protein</fullName>
    </recommendedName>
</protein>
<dbReference type="Proteomes" id="UP000239872">
    <property type="component" value="Unassembled WGS sequence"/>
</dbReference>
<sequence length="383" mass="44575">MYAQDKLPVDDIVFYGDTIKFNFDKCTVVAFEDSLSVDNINTFYQNISAANYDSLVRDMIGYKTKNKPDDWVFYQLVRKVAQHISPKADNYRRYTLYKWYLLNKCGYNATLNIAGDKLLLYAQCDENIYDIPFYTRGGRQYVCLNYHDYGTVSMSATKFIEVPAQAAEAMNSFSYKLTQLPTFRPEDYKEKDLEFSYNDMAYTFKIKVNSEVKKIFNNYPVADYGLYFNAPLSAGTYNSLIPQLKKNVKGMSVKNGVDYLMRFTRYALQYEPDAQNFGKEKRLSPEQTLLYEYSDCEDHAALFYYLVKEIYNLPMIVLEYPKHLTIAVKFEKPIGKPILYEGSTYSVCEPTPQDEDLPLGKISQELSRVSYQVAYAYRPQKKN</sequence>
<organism evidence="1 2">
    <name type="scientific">Flavipsychrobacter stenotrophus</name>
    <dbReference type="NCBI Taxonomy" id="2077091"/>
    <lineage>
        <taxon>Bacteria</taxon>
        <taxon>Pseudomonadati</taxon>
        <taxon>Bacteroidota</taxon>
        <taxon>Chitinophagia</taxon>
        <taxon>Chitinophagales</taxon>
        <taxon>Chitinophagaceae</taxon>
        <taxon>Flavipsychrobacter</taxon>
    </lineage>
</organism>